<evidence type="ECO:0000313" key="3">
    <source>
        <dbReference type="RefSeq" id="XP_013397111.1"/>
    </source>
</evidence>
<evidence type="ECO:0000313" key="2">
    <source>
        <dbReference type="Proteomes" id="UP000085678"/>
    </source>
</evidence>
<protein>
    <submittedName>
        <fullName evidence="3">Uncharacterized protein LOC106163937</fullName>
    </submittedName>
</protein>
<dbReference type="Pfam" id="PF08241">
    <property type="entry name" value="Methyltransf_11"/>
    <property type="match status" value="1"/>
</dbReference>
<organism evidence="2 3">
    <name type="scientific">Lingula anatina</name>
    <name type="common">Brachiopod</name>
    <name type="synonym">Lingula unguis</name>
    <dbReference type="NCBI Taxonomy" id="7574"/>
    <lineage>
        <taxon>Eukaryota</taxon>
        <taxon>Metazoa</taxon>
        <taxon>Spiralia</taxon>
        <taxon>Lophotrochozoa</taxon>
        <taxon>Brachiopoda</taxon>
        <taxon>Linguliformea</taxon>
        <taxon>Lingulata</taxon>
        <taxon>Lingulida</taxon>
        <taxon>Linguloidea</taxon>
        <taxon>Lingulidae</taxon>
        <taxon>Lingula</taxon>
    </lineage>
</organism>
<dbReference type="InterPro" id="IPR029063">
    <property type="entry name" value="SAM-dependent_MTases_sf"/>
</dbReference>
<proteinExistence type="predicted"/>
<dbReference type="AlphaFoldDB" id="A0A1S3IGX2"/>
<dbReference type="GeneID" id="106163937"/>
<feature type="domain" description="Methyltransferase type 11" evidence="1">
    <location>
        <begin position="29"/>
        <end position="123"/>
    </location>
</feature>
<reference evidence="3" key="1">
    <citation type="submission" date="2025-08" db="UniProtKB">
        <authorList>
            <consortium name="RefSeq"/>
        </authorList>
    </citation>
    <scope>IDENTIFICATION</scope>
    <source>
        <tissue evidence="3">Gonads</tissue>
    </source>
</reference>
<dbReference type="STRING" id="7574.A0A1S3IGX2"/>
<sequence length="178" mass="19355">MEFFPSKGPSVVARTVDLLFGGNKDALILDAGAGTGVGGKELQNLGFTNLEALDGCQAMLDIANQRGVYNRTICDLLGPNRLDVDSGYYDCVVCVGAMAAGNANAGCLPELIRITKSGGYVVIATREIHIPECGYDGKSWDDCLKIHEDNGLWKKVEIKKVEDYFCDHIGIIFIYRIM</sequence>
<dbReference type="RefSeq" id="XP_013397111.1">
    <property type="nucleotide sequence ID" value="XM_013541657.1"/>
</dbReference>
<dbReference type="Proteomes" id="UP000085678">
    <property type="component" value="Unplaced"/>
</dbReference>
<dbReference type="InParanoid" id="A0A1S3IGX2"/>
<accession>A0A1S3IGX2</accession>
<dbReference type="OrthoDB" id="6330736at2759"/>
<name>A0A1S3IGX2_LINAN</name>
<dbReference type="SUPFAM" id="SSF53335">
    <property type="entry name" value="S-adenosyl-L-methionine-dependent methyltransferases"/>
    <property type="match status" value="1"/>
</dbReference>
<dbReference type="KEGG" id="lak:106163937"/>
<dbReference type="InterPro" id="IPR013216">
    <property type="entry name" value="Methyltransf_11"/>
</dbReference>
<gene>
    <name evidence="3" type="primary">LOC106163937</name>
</gene>
<evidence type="ECO:0000259" key="1">
    <source>
        <dbReference type="Pfam" id="PF08241"/>
    </source>
</evidence>
<dbReference type="GO" id="GO:0008757">
    <property type="term" value="F:S-adenosylmethionine-dependent methyltransferase activity"/>
    <property type="evidence" value="ECO:0007669"/>
    <property type="project" value="InterPro"/>
</dbReference>
<keyword evidence="2" id="KW-1185">Reference proteome</keyword>
<dbReference type="Gene3D" id="3.40.50.150">
    <property type="entry name" value="Vaccinia Virus protein VP39"/>
    <property type="match status" value="1"/>
</dbReference>